<organism evidence="3 4">
    <name type="scientific">Pseudomonas solani</name>
    <dbReference type="NCBI Taxonomy" id="2731552"/>
    <lineage>
        <taxon>Bacteria</taxon>
        <taxon>Pseudomonadati</taxon>
        <taxon>Pseudomonadota</taxon>
        <taxon>Gammaproteobacteria</taxon>
        <taxon>Pseudomonadales</taxon>
        <taxon>Pseudomonadaceae</taxon>
        <taxon>Pseudomonas</taxon>
    </lineage>
</organism>
<feature type="region of interest" description="Disordered" evidence="1">
    <location>
        <begin position="107"/>
        <end position="128"/>
    </location>
</feature>
<evidence type="ECO:0000256" key="1">
    <source>
        <dbReference type="SAM" id="MobiDB-lite"/>
    </source>
</evidence>
<feature type="signal peptide" evidence="2">
    <location>
        <begin position="1"/>
        <end position="25"/>
    </location>
</feature>
<accession>A0ABM7LI09</accession>
<evidence type="ECO:0000256" key="2">
    <source>
        <dbReference type="SAM" id="SignalP"/>
    </source>
</evidence>
<name>A0ABM7LI09_9PSED</name>
<keyword evidence="4" id="KW-1185">Reference proteome</keyword>
<dbReference type="RefSeq" id="WP_021220065.1">
    <property type="nucleotide sequence ID" value="NZ_AP023081.1"/>
</dbReference>
<evidence type="ECO:0008006" key="5">
    <source>
        <dbReference type="Google" id="ProtNLM"/>
    </source>
</evidence>
<gene>
    <name evidence="3" type="ORF">PSm6_56710</name>
</gene>
<evidence type="ECO:0000313" key="4">
    <source>
        <dbReference type="Proteomes" id="UP001064896"/>
    </source>
</evidence>
<dbReference type="EMBL" id="AP023081">
    <property type="protein sequence ID" value="BCD89264.1"/>
    <property type="molecule type" value="Genomic_DNA"/>
</dbReference>
<keyword evidence="2" id="KW-0732">Signal</keyword>
<protein>
    <recommendedName>
        <fullName evidence="5">Outer membrane protein beta-barrel domain-containing protein</fullName>
    </recommendedName>
</protein>
<dbReference type="Proteomes" id="UP001064896">
    <property type="component" value="Chromosome"/>
</dbReference>
<feature type="chain" id="PRO_5046332797" description="Outer membrane protein beta-barrel domain-containing protein" evidence="2">
    <location>
        <begin position="26"/>
        <end position="128"/>
    </location>
</feature>
<proteinExistence type="predicted"/>
<sequence length="128" mass="12841">MNRLRIALASAALLGSALTPTLASADVGFGVGLSYVFGSGGGLSVGVKAFSNDEDNETVGSLGLDYLVQAGAFRPNIGVAYQGEGYFSGADVGYNLGSQSVDFGLGGGWSNSDDDHKTPAPAPAPIPI</sequence>
<evidence type="ECO:0000313" key="3">
    <source>
        <dbReference type="EMBL" id="BCD89264.1"/>
    </source>
</evidence>
<reference evidence="3" key="1">
    <citation type="submission" date="2020-05" db="EMBL/GenBank/DDBJ databases">
        <title>Complete genome sequence of Pseudomonas sp. Sm006.</title>
        <authorList>
            <person name="Takeuchi K."/>
            <person name="Someya N."/>
        </authorList>
    </citation>
    <scope>NUCLEOTIDE SEQUENCE</scope>
    <source>
        <strain evidence="3">Sm006</strain>
    </source>
</reference>